<name>X1T8W9_9ZZZZ</name>
<dbReference type="EMBL" id="BARW01017411">
    <property type="protein sequence ID" value="GAJ01729.1"/>
    <property type="molecule type" value="Genomic_DNA"/>
</dbReference>
<dbReference type="AlphaFoldDB" id="X1T8W9"/>
<evidence type="ECO:0008006" key="2">
    <source>
        <dbReference type="Google" id="ProtNLM"/>
    </source>
</evidence>
<proteinExistence type="predicted"/>
<sequence>ANISFENYKVNDDGDYEIYGDIWGSQSYHPQHHHKLYSVNLKLYREGLPGEVTVMIYAAEDDEPIGSALVTGATDGDTLTTDSGGEWREITFPSQIELIPGLSYAIVVHITGGSGVQNLHWLYDGTAPLYYRGMYAISTNGGDSWSAWITRDFMFEELGRSSGELQYGGCELVDLTFSDPNGEFTIRRFFKNNSGESRTVNEAGIYASGAHITALTHPGHTYSFCIAHDIVSPAVEVADSELLRVTYVPQITV</sequence>
<gene>
    <name evidence="1" type="ORF">S12H4_30088</name>
</gene>
<organism evidence="1">
    <name type="scientific">marine sediment metagenome</name>
    <dbReference type="NCBI Taxonomy" id="412755"/>
    <lineage>
        <taxon>unclassified sequences</taxon>
        <taxon>metagenomes</taxon>
        <taxon>ecological metagenomes</taxon>
    </lineage>
</organism>
<comment type="caution">
    <text evidence="1">The sequence shown here is derived from an EMBL/GenBank/DDBJ whole genome shotgun (WGS) entry which is preliminary data.</text>
</comment>
<accession>X1T8W9</accession>
<reference evidence="1" key="1">
    <citation type="journal article" date="2014" name="Front. Microbiol.">
        <title>High frequency of phylogenetically diverse reductive dehalogenase-homologous genes in deep subseafloor sedimentary metagenomes.</title>
        <authorList>
            <person name="Kawai M."/>
            <person name="Futagami T."/>
            <person name="Toyoda A."/>
            <person name="Takaki Y."/>
            <person name="Nishi S."/>
            <person name="Hori S."/>
            <person name="Arai W."/>
            <person name="Tsubouchi T."/>
            <person name="Morono Y."/>
            <person name="Uchiyama I."/>
            <person name="Ito T."/>
            <person name="Fujiyama A."/>
            <person name="Inagaki F."/>
            <person name="Takami H."/>
        </authorList>
    </citation>
    <scope>NUCLEOTIDE SEQUENCE</scope>
    <source>
        <strain evidence="1">Expedition CK06-06</strain>
    </source>
</reference>
<evidence type="ECO:0000313" key="1">
    <source>
        <dbReference type="EMBL" id="GAJ01729.1"/>
    </source>
</evidence>
<feature type="non-terminal residue" evidence="1">
    <location>
        <position position="1"/>
    </location>
</feature>
<protein>
    <recommendedName>
        <fullName evidence="2">DUF4082 domain-containing protein</fullName>
    </recommendedName>
</protein>